<feature type="transmembrane region" description="Helical" evidence="1">
    <location>
        <begin position="24"/>
        <end position="49"/>
    </location>
</feature>
<reference evidence="2 3" key="1">
    <citation type="submission" date="2012-01" db="EMBL/GenBank/DDBJ databases">
        <title>The Genome Sequence of Scardovia wiggsiae F0424.</title>
        <authorList>
            <consortium name="The Broad Institute Genome Sequencing Platform"/>
            <person name="Earl A."/>
            <person name="Ward D."/>
            <person name="Feldgarden M."/>
            <person name="Gevers D."/>
            <person name="Izard J."/>
            <person name="Ganesan A."/>
            <person name="Baranova O.V."/>
            <person name="Blanton J.M."/>
            <person name="Tanner A.C."/>
            <person name="Mathney J."/>
            <person name="Dewhirst F.E."/>
            <person name="Young S.K."/>
            <person name="Zeng Q."/>
            <person name="Gargeya S."/>
            <person name="Fitzgerald M."/>
            <person name="Haas B."/>
            <person name="Abouelleil A."/>
            <person name="Alvarado L."/>
            <person name="Arachchi H.M."/>
            <person name="Berlin A."/>
            <person name="Chapman S.B."/>
            <person name="Gearin G."/>
            <person name="Goldberg J."/>
            <person name="Griggs A."/>
            <person name="Gujja S."/>
            <person name="Hansen M."/>
            <person name="Heiman D."/>
            <person name="Howarth C."/>
            <person name="Larimer J."/>
            <person name="Lui A."/>
            <person name="MacDonald P.J.P."/>
            <person name="McCowen C."/>
            <person name="Montmayeur A."/>
            <person name="Murphy C."/>
            <person name="Neiman D."/>
            <person name="Pearson M."/>
            <person name="Priest M."/>
            <person name="Roberts A."/>
            <person name="Saif S."/>
            <person name="Shea T."/>
            <person name="Sisk P."/>
            <person name="Stolte C."/>
            <person name="Sykes S."/>
            <person name="Wortman J."/>
            <person name="Nusbaum C."/>
            <person name="Birren B."/>
        </authorList>
    </citation>
    <scope>NUCLEOTIDE SEQUENCE [LARGE SCALE GENOMIC DNA]</scope>
    <source>
        <strain evidence="2 3">F0424</strain>
    </source>
</reference>
<comment type="caution">
    <text evidence="2">The sequence shown here is derived from an EMBL/GenBank/DDBJ whole genome shotgun (WGS) entry which is preliminary data.</text>
</comment>
<proteinExistence type="predicted"/>
<dbReference type="Proteomes" id="UP000006415">
    <property type="component" value="Unassembled WGS sequence"/>
</dbReference>
<keyword evidence="3" id="KW-1185">Reference proteome</keyword>
<name>J0WZK0_9BIFI</name>
<dbReference type="STRING" id="857290.HMPREF9156_00874"/>
<sequence>MWYATGQVTDDVTRETNASHSEILLAQSILVGVVSLIIGTIVLLIGAAISKHHQNNKNQYK</sequence>
<evidence type="ECO:0000313" key="2">
    <source>
        <dbReference type="EMBL" id="EJD64999.1"/>
    </source>
</evidence>
<keyword evidence="1" id="KW-0812">Transmembrane</keyword>
<dbReference type="HOGENOM" id="CLU_2920138_0_0_11"/>
<protein>
    <submittedName>
        <fullName evidence="2">Uncharacterized protein</fullName>
    </submittedName>
</protein>
<dbReference type="EMBL" id="AGZS01000003">
    <property type="protein sequence ID" value="EJD64999.1"/>
    <property type="molecule type" value="Genomic_DNA"/>
</dbReference>
<evidence type="ECO:0000313" key="3">
    <source>
        <dbReference type="Proteomes" id="UP000006415"/>
    </source>
</evidence>
<evidence type="ECO:0000256" key="1">
    <source>
        <dbReference type="SAM" id="Phobius"/>
    </source>
</evidence>
<dbReference type="AlphaFoldDB" id="J0WZK0"/>
<keyword evidence="1" id="KW-0472">Membrane</keyword>
<organism evidence="2 3">
    <name type="scientific">Scardovia wiggsiae F0424</name>
    <dbReference type="NCBI Taxonomy" id="857290"/>
    <lineage>
        <taxon>Bacteria</taxon>
        <taxon>Bacillati</taxon>
        <taxon>Actinomycetota</taxon>
        <taxon>Actinomycetes</taxon>
        <taxon>Bifidobacteriales</taxon>
        <taxon>Bifidobacteriaceae</taxon>
        <taxon>Scardovia</taxon>
    </lineage>
</organism>
<gene>
    <name evidence="2" type="ORF">HMPREF9156_00874</name>
</gene>
<keyword evidence="1" id="KW-1133">Transmembrane helix</keyword>
<accession>J0WZK0</accession>